<organism evidence="1 2">
    <name type="scientific">Micromonospora lupini str. Lupac 08</name>
    <dbReference type="NCBI Taxonomy" id="1150864"/>
    <lineage>
        <taxon>Bacteria</taxon>
        <taxon>Bacillati</taxon>
        <taxon>Actinomycetota</taxon>
        <taxon>Actinomycetes</taxon>
        <taxon>Micromonosporales</taxon>
        <taxon>Micromonosporaceae</taxon>
        <taxon>Micromonospora</taxon>
    </lineage>
</organism>
<evidence type="ECO:0000313" key="1">
    <source>
        <dbReference type="EMBL" id="CCH16819.1"/>
    </source>
</evidence>
<accession>I0KZ22</accession>
<name>I0KZ22_9ACTN</name>
<evidence type="ECO:0000313" key="2">
    <source>
        <dbReference type="Proteomes" id="UP000003448"/>
    </source>
</evidence>
<dbReference type="Proteomes" id="UP000003448">
    <property type="component" value="Unassembled WGS sequence"/>
</dbReference>
<gene>
    <name evidence="1" type="ORF">MILUP08_41736</name>
</gene>
<keyword evidence="2" id="KW-1185">Reference proteome</keyword>
<protein>
    <submittedName>
        <fullName evidence="1">Uncharacterized protein</fullName>
    </submittedName>
</protein>
<reference evidence="2" key="1">
    <citation type="journal article" date="2012" name="J. Bacteriol.">
        <title>Genome Sequence of Micromonospora lupini Lupac 08, Isolated from Root Nodules of Lupinus angustifolius.</title>
        <authorList>
            <person name="Alonso-Vega P."/>
            <person name="Normand P."/>
            <person name="Bacigalupe R."/>
            <person name="Pujic P."/>
            <person name="Lajus A."/>
            <person name="Vallenet D."/>
            <person name="Carro L."/>
            <person name="Coll P."/>
            <person name="Trujillo M.E."/>
        </authorList>
    </citation>
    <scope>NUCLEOTIDE SEQUENCE [LARGE SCALE GENOMIC DNA]</scope>
    <source>
        <strain evidence="2">Lupac 08</strain>
    </source>
</reference>
<dbReference type="EMBL" id="CAIE01000016">
    <property type="protein sequence ID" value="CCH16819.1"/>
    <property type="molecule type" value="Genomic_DNA"/>
</dbReference>
<dbReference type="AlphaFoldDB" id="I0KZ22"/>
<proteinExistence type="predicted"/>
<comment type="caution">
    <text evidence="1">The sequence shown here is derived from an EMBL/GenBank/DDBJ whole genome shotgun (WGS) entry which is preliminary data.</text>
</comment>
<sequence>MLDLVEPVTFVEGTTSRTLLSGGPFDLFRRLAEQRGDRRENLMDVGELTEDVLLAG</sequence>